<sequence>MVAGMLMPRDQLRAIYEVLFREGVMVAKKDRRPHSLHPHVPGVTNLQVMRAMASLRARGLVRETFAWRHFYWYLTNEGIAHLRQYLHLPPEIVPASLQRVRRPIAMVMPARRTPQVQAMQGPLSSPPKRGPLPAEEQRVYRRKEPEKVSPETPVVPATTLGTLARPGPEPAPAPATGQLHPEPRS</sequence>
<evidence type="ECO:0000256" key="1">
    <source>
        <dbReference type="ARBA" id="ARBA00007278"/>
    </source>
</evidence>
<evidence type="ECO:0000256" key="2">
    <source>
        <dbReference type="ARBA" id="ARBA00022980"/>
    </source>
</evidence>
<dbReference type="EMBL" id="JASSZA010000013">
    <property type="protein sequence ID" value="KAK2095200.1"/>
    <property type="molecule type" value="Genomic_DNA"/>
</dbReference>
<dbReference type="PANTHER" id="PTHR12146">
    <property type="entry name" value="40S RIBOSOMAL PROTEIN S10"/>
    <property type="match status" value="1"/>
</dbReference>
<name>A0ABQ9UEI9_SAGOE</name>
<keyword evidence="7" id="KW-1185">Reference proteome</keyword>
<dbReference type="Pfam" id="PF03501">
    <property type="entry name" value="S10_plectin"/>
    <property type="match status" value="1"/>
</dbReference>
<protein>
    <recommendedName>
        <fullName evidence="5">Plectin/eS10 N-terminal domain-containing protein</fullName>
    </recommendedName>
</protein>
<dbReference type="InterPro" id="IPR005326">
    <property type="entry name" value="Plectin_eS10_N"/>
</dbReference>
<feature type="compositionally biased region" description="Basic and acidic residues" evidence="4">
    <location>
        <begin position="135"/>
        <end position="149"/>
    </location>
</feature>
<keyword evidence="2" id="KW-0689">Ribosomal protein</keyword>
<evidence type="ECO:0000256" key="3">
    <source>
        <dbReference type="ARBA" id="ARBA00023274"/>
    </source>
</evidence>
<dbReference type="Gene3D" id="1.10.10.10">
    <property type="entry name" value="Winged helix-like DNA-binding domain superfamily/Winged helix DNA-binding domain"/>
    <property type="match status" value="1"/>
</dbReference>
<evidence type="ECO:0000259" key="5">
    <source>
        <dbReference type="Pfam" id="PF03501"/>
    </source>
</evidence>
<accession>A0ABQ9UEI9</accession>
<proteinExistence type="inferred from homology"/>
<keyword evidence="3" id="KW-0687">Ribonucleoprotein</keyword>
<dbReference type="InterPro" id="IPR037447">
    <property type="entry name" value="Ribosomal_eS10"/>
</dbReference>
<dbReference type="InterPro" id="IPR036388">
    <property type="entry name" value="WH-like_DNA-bd_sf"/>
</dbReference>
<dbReference type="PANTHER" id="PTHR12146:SF25">
    <property type="entry name" value="PLECTIN_ES10 N-TERMINAL DOMAIN-CONTAINING PROTEIN"/>
    <property type="match status" value="1"/>
</dbReference>
<reference evidence="6 7" key="1">
    <citation type="submission" date="2023-05" db="EMBL/GenBank/DDBJ databases">
        <title>B98-5 Cell Line De Novo Hybrid Assembly: An Optical Mapping Approach.</title>
        <authorList>
            <person name="Kananen K."/>
            <person name="Auerbach J.A."/>
            <person name="Kautto E."/>
            <person name="Blachly J.S."/>
        </authorList>
    </citation>
    <scope>NUCLEOTIDE SEQUENCE [LARGE SCALE GENOMIC DNA]</scope>
    <source>
        <strain evidence="6">B95-8</strain>
        <tissue evidence="6">Cell line</tissue>
    </source>
</reference>
<feature type="domain" description="Plectin/eS10 N-terminal" evidence="5">
    <location>
        <begin position="7"/>
        <end position="99"/>
    </location>
</feature>
<evidence type="ECO:0000313" key="6">
    <source>
        <dbReference type="EMBL" id="KAK2095200.1"/>
    </source>
</evidence>
<feature type="region of interest" description="Disordered" evidence="4">
    <location>
        <begin position="114"/>
        <end position="185"/>
    </location>
</feature>
<comment type="similarity">
    <text evidence="1">Belongs to the eukaryotic ribosomal protein eS10 family.</text>
</comment>
<evidence type="ECO:0000256" key="4">
    <source>
        <dbReference type="SAM" id="MobiDB-lite"/>
    </source>
</evidence>
<organism evidence="6 7">
    <name type="scientific">Saguinus oedipus</name>
    <name type="common">Cotton-top tamarin</name>
    <name type="synonym">Oedipomidas oedipus</name>
    <dbReference type="NCBI Taxonomy" id="9490"/>
    <lineage>
        <taxon>Eukaryota</taxon>
        <taxon>Metazoa</taxon>
        <taxon>Chordata</taxon>
        <taxon>Craniata</taxon>
        <taxon>Vertebrata</taxon>
        <taxon>Euteleostomi</taxon>
        <taxon>Mammalia</taxon>
        <taxon>Eutheria</taxon>
        <taxon>Euarchontoglires</taxon>
        <taxon>Primates</taxon>
        <taxon>Haplorrhini</taxon>
        <taxon>Platyrrhini</taxon>
        <taxon>Cebidae</taxon>
        <taxon>Callitrichinae</taxon>
        <taxon>Saguinus</taxon>
    </lineage>
</organism>
<gene>
    <name evidence="6" type="ORF">P7K49_026616</name>
</gene>
<comment type="caution">
    <text evidence="6">The sequence shown here is derived from an EMBL/GenBank/DDBJ whole genome shotgun (WGS) entry which is preliminary data.</text>
</comment>
<dbReference type="Proteomes" id="UP001266305">
    <property type="component" value="Unassembled WGS sequence"/>
</dbReference>
<evidence type="ECO:0000313" key="7">
    <source>
        <dbReference type="Proteomes" id="UP001266305"/>
    </source>
</evidence>